<keyword evidence="6" id="KW-1185">Reference proteome</keyword>
<protein>
    <submittedName>
        <fullName evidence="5">Family 5 extracellular solute-binding protein</fullName>
    </submittedName>
</protein>
<evidence type="ECO:0000259" key="4">
    <source>
        <dbReference type="Pfam" id="PF00496"/>
    </source>
</evidence>
<dbReference type="OrthoDB" id="194307at2157"/>
<dbReference type="Gene3D" id="3.10.105.10">
    <property type="entry name" value="Dipeptide-binding Protein, Domain 3"/>
    <property type="match status" value="2"/>
</dbReference>
<accession>M0APJ7</accession>
<evidence type="ECO:0000313" key="5">
    <source>
        <dbReference type="EMBL" id="ELZ00450.1"/>
    </source>
</evidence>
<evidence type="ECO:0000256" key="2">
    <source>
        <dbReference type="ARBA" id="ARBA00022448"/>
    </source>
</evidence>
<dbReference type="EMBL" id="AOIO01000030">
    <property type="protein sequence ID" value="ELZ00450.1"/>
    <property type="molecule type" value="Genomic_DNA"/>
</dbReference>
<dbReference type="GO" id="GO:0015833">
    <property type="term" value="P:peptide transport"/>
    <property type="evidence" value="ECO:0007669"/>
    <property type="project" value="TreeGrafter"/>
</dbReference>
<dbReference type="STRING" id="29540.C481_12409"/>
<proteinExistence type="inferred from homology"/>
<keyword evidence="2" id="KW-0813">Transport</keyword>
<dbReference type="PANTHER" id="PTHR30290">
    <property type="entry name" value="PERIPLASMIC BINDING COMPONENT OF ABC TRANSPORTER"/>
    <property type="match status" value="1"/>
</dbReference>
<dbReference type="PANTHER" id="PTHR30290:SF9">
    <property type="entry name" value="OLIGOPEPTIDE-BINDING PROTEIN APPA"/>
    <property type="match status" value="1"/>
</dbReference>
<dbReference type="PATRIC" id="fig|29540.5.peg.2516"/>
<dbReference type="SUPFAM" id="SSF53850">
    <property type="entry name" value="Periplasmic binding protein-like II"/>
    <property type="match status" value="2"/>
</dbReference>
<reference evidence="5 6" key="1">
    <citation type="journal article" date="2014" name="PLoS Genet.">
        <title>Phylogenetically driven sequencing of extremely halophilic archaea reveals strategies for static and dynamic osmo-response.</title>
        <authorList>
            <person name="Becker E.A."/>
            <person name="Seitzer P.M."/>
            <person name="Tritt A."/>
            <person name="Larsen D."/>
            <person name="Krusor M."/>
            <person name="Yao A.I."/>
            <person name="Wu D."/>
            <person name="Madern D."/>
            <person name="Eisen J.A."/>
            <person name="Darling A.E."/>
            <person name="Facciotti M.T."/>
        </authorList>
    </citation>
    <scope>NUCLEOTIDE SEQUENCE [LARGE SCALE GENOMIC DNA]</scope>
    <source>
        <strain evidence="5 6">DSM 12278</strain>
    </source>
</reference>
<dbReference type="CDD" id="cd00995">
    <property type="entry name" value="PBP2_NikA_DppA_OppA_like"/>
    <property type="match status" value="1"/>
</dbReference>
<keyword evidence="3" id="KW-0732">Signal</keyword>
<dbReference type="Proteomes" id="UP000011554">
    <property type="component" value="Unassembled WGS sequence"/>
</dbReference>
<gene>
    <name evidence="5" type="ORF">C481_12409</name>
</gene>
<dbReference type="InterPro" id="IPR000914">
    <property type="entry name" value="SBP_5_dom"/>
</dbReference>
<name>M0APJ7_NATA1</name>
<evidence type="ECO:0000256" key="1">
    <source>
        <dbReference type="ARBA" id="ARBA00005695"/>
    </source>
</evidence>
<organism evidence="5 6">
    <name type="scientific">Natrialba asiatica (strain ATCC 700177 / DSM 12278 / JCM 9576 / FERM P-10747 / NBRC 102637 / 172P1)</name>
    <dbReference type="NCBI Taxonomy" id="29540"/>
    <lineage>
        <taxon>Archaea</taxon>
        <taxon>Methanobacteriati</taxon>
        <taxon>Methanobacteriota</taxon>
        <taxon>Stenosarchaea group</taxon>
        <taxon>Halobacteria</taxon>
        <taxon>Halobacteriales</taxon>
        <taxon>Natrialbaceae</taxon>
        <taxon>Natrialba</taxon>
    </lineage>
</organism>
<dbReference type="Gene3D" id="3.40.190.10">
    <property type="entry name" value="Periplasmic binding protein-like II"/>
    <property type="match status" value="1"/>
</dbReference>
<feature type="domain" description="Solute-binding protein family 5" evidence="4">
    <location>
        <begin position="280"/>
        <end position="596"/>
    </location>
</feature>
<evidence type="ECO:0000256" key="3">
    <source>
        <dbReference type="ARBA" id="ARBA00022729"/>
    </source>
</evidence>
<dbReference type="AlphaFoldDB" id="M0APJ7"/>
<dbReference type="Pfam" id="PF00496">
    <property type="entry name" value="SBP_bac_5"/>
    <property type="match status" value="1"/>
</dbReference>
<evidence type="ECO:0000313" key="6">
    <source>
        <dbReference type="Proteomes" id="UP000011554"/>
    </source>
</evidence>
<dbReference type="eggNOG" id="arCOG01534">
    <property type="taxonomic scope" value="Archaea"/>
</dbReference>
<dbReference type="RefSeq" id="WP_006109523.1">
    <property type="nucleotide sequence ID" value="NZ_AOIO01000030.1"/>
</dbReference>
<sequence>MNSPPDESDESAEGISRRAMLAAGATGLSVGASGCINRVQSVVDPDSSTGMAVSILTLPGADGDREGAQIARHLEENLRSVGVNATINTRSRSELLKTVLLEQDFDIYVGRHPADFNPDFLYEALHSTYAYESGWQNPFKFMDPSFDGEVRFMDPSFDGALERQRTVEGAEREEAIAELLWRFALNQPFIPVCIPNEYRLVQTDRFSGWEDGHLATRLGYLGLEPAANVEQLHALITDARPTRNLNPLSATARERGTITDLLYDSLATYEETDDDSESNLRPWLAADWDWDGSTATIELREDCTFHNGDPLTAQDVKFTYRFLADTTLGRAPEASPAPRYRGQVAAIDSITVEDDYRLTISASTSPEVGERAFTVPILPRRIWSERVDRRVTGNDEFSPPQGTWSLVTANNIPPVGSGPFQFADRSEGEFLLLERFEDHFSVGTDDVPEPTVPELRLEVDPGTASSIDRIASGGADMTTARLETYALGGISDDDPVERVEDTSWTFYHIGFNTLKEPFSNPRFRRAVARLVDKGWITETIFNGHARPVAAPVAEKWTPDSDSEIDSLVWEDKDPVTPFLGTDGELDVKDARDLFAEDYEYDDSGNLLR</sequence>
<dbReference type="InterPro" id="IPR039424">
    <property type="entry name" value="SBP_5"/>
</dbReference>
<comment type="caution">
    <text evidence="5">The sequence shown here is derived from an EMBL/GenBank/DDBJ whole genome shotgun (WGS) entry which is preliminary data.</text>
</comment>
<dbReference type="GO" id="GO:1904680">
    <property type="term" value="F:peptide transmembrane transporter activity"/>
    <property type="evidence" value="ECO:0007669"/>
    <property type="project" value="TreeGrafter"/>
</dbReference>
<comment type="similarity">
    <text evidence="1">Belongs to the bacterial solute-binding protein 5 family.</text>
</comment>